<sequence>MENRHQKAQFASIIGICTNLILAIIKGLAGVFGNSKALIADAFHSASDVVSSVAVLVGIRAARKPPDPEHPYGHGKAENIATLIVSILLVVVGFEILLDSASSLTEPQPKNTTKMIALYVIIFSIIVKEVLFQYKKRLGDKINSPAIIADAWHHRSDALSSFIALAGIGLAMVGQYYDVPMLFYFDPIAGAFIAVLVMWMGFTIGRDAVNVTLETVLDHGRTKKFEITTNKVDGVKRLDLLNARTHGSYVIIDVKISVDPTITVDEGHGIAARVKERLMEDHHEVQDVYVHVNPYHET</sequence>
<dbReference type="NCBIfam" id="TIGR01297">
    <property type="entry name" value="CDF"/>
    <property type="match status" value="1"/>
</dbReference>
<dbReference type="InterPro" id="IPR027470">
    <property type="entry name" value="Cation_efflux_CTD"/>
</dbReference>
<evidence type="ECO:0000256" key="1">
    <source>
        <dbReference type="ARBA" id="ARBA00004141"/>
    </source>
</evidence>
<dbReference type="Pfam" id="PF01545">
    <property type="entry name" value="Cation_efflux"/>
    <property type="match status" value="1"/>
</dbReference>
<keyword evidence="3" id="KW-0813">Transport</keyword>
<dbReference type="PANTHER" id="PTHR43840">
    <property type="entry name" value="MITOCHONDRIAL METAL TRANSPORTER 1-RELATED"/>
    <property type="match status" value="1"/>
</dbReference>
<keyword evidence="6 7" id="KW-0472">Membrane</keyword>
<comment type="caution">
    <text evidence="10">The sequence shown here is derived from an EMBL/GenBank/DDBJ whole genome shotgun (WGS) entry which is preliminary data.</text>
</comment>
<proteinExistence type="inferred from homology"/>
<gene>
    <name evidence="10" type="ORF">ABID56_001979</name>
</gene>
<feature type="transmembrane region" description="Helical" evidence="7">
    <location>
        <begin position="80"/>
        <end position="96"/>
    </location>
</feature>
<evidence type="ECO:0000256" key="2">
    <source>
        <dbReference type="ARBA" id="ARBA00008114"/>
    </source>
</evidence>
<keyword evidence="4 7" id="KW-0812">Transmembrane</keyword>
<dbReference type="RefSeq" id="WP_354220667.1">
    <property type="nucleotide sequence ID" value="NZ_JBEPMX010000010.1"/>
</dbReference>
<dbReference type="EMBL" id="JBEPMX010000010">
    <property type="protein sequence ID" value="MET3683863.1"/>
    <property type="molecule type" value="Genomic_DNA"/>
</dbReference>
<evidence type="ECO:0000256" key="7">
    <source>
        <dbReference type="SAM" id="Phobius"/>
    </source>
</evidence>
<feature type="transmembrane region" description="Helical" evidence="7">
    <location>
        <begin position="183"/>
        <end position="202"/>
    </location>
</feature>
<keyword evidence="5 7" id="KW-1133">Transmembrane helix</keyword>
<dbReference type="InterPro" id="IPR058533">
    <property type="entry name" value="Cation_efflux_TM"/>
</dbReference>
<accession>A0ABV2KWB1</accession>
<dbReference type="Gene3D" id="3.30.70.1350">
    <property type="entry name" value="Cation efflux protein, cytoplasmic domain"/>
    <property type="match status" value="1"/>
</dbReference>
<evidence type="ECO:0000256" key="4">
    <source>
        <dbReference type="ARBA" id="ARBA00022692"/>
    </source>
</evidence>
<reference evidence="10 11" key="1">
    <citation type="submission" date="2024-06" db="EMBL/GenBank/DDBJ databases">
        <title>Genomic Encyclopedia of Type Strains, Phase IV (KMG-IV): sequencing the most valuable type-strain genomes for metagenomic binning, comparative biology and taxonomic classification.</title>
        <authorList>
            <person name="Goeker M."/>
        </authorList>
    </citation>
    <scope>NUCLEOTIDE SEQUENCE [LARGE SCALE GENOMIC DNA]</scope>
    <source>
        <strain evidence="10 11">DSM 23520</strain>
    </source>
</reference>
<evidence type="ECO:0000259" key="8">
    <source>
        <dbReference type="Pfam" id="PF01545"/>
    </source>
</evidence>
<dbReference type="Gene3D" id="1.20.1510.10">
    <property type="entry name" value="Cation efflux protein transmembrane domain"/>
    <property type="match status" value="1"/>
</dbReference>
<evidence type="ECO:0000313" key="11">
    <source>
        <dbReference type="Proteomes" id="UP001549167"/>
    </source>
</evidence>
<feature type="domain" description="Cation efflux protein transmembrane" evidence="8">
    <location>
        <begin position="13"/>
        <end position="209"/>
    </location>
</feature>
<feature type="transmembrane region" description="Helical" evidence="7">
    <location>
        <begin position="158"/>
        <end position="177"/>
    </location>
</feature>
<dbReference type="SUPFAM" id="SSF160240">
    <property type="entry name" value="Cation efflux protein cytoplasmic domain-like"/>
    <property type="match status" value="1"/>
</dbReference>
<comment type="subcellular location">
    <subcellularLocation>
        <location evidence="1">Membrane</location>
        <topology evidence="1">Multi-pass membrane protein</topology>
    </subcellularLocation>
</comment>
<dbReference type="SUPFAM" id="SSF161111">
    <property type="entry name" value="Cation efflux protein transmembrane domain-like"/>
    <property type="match status" value="1"/>
</dbReference>
<dbReference type="InterPro" id="IPR002524">
    <property type="entry name" value="Cation_efflux"/>
</dbReference>
<evidence type="ECO:0000256" key="6">
    <source>
        <dbReference type="ARBA" id="ARBA00023136"/>
    </source>
</evidence>
<dbReference type="Proteomes" id="UP001549167">
    <property type="component" value="Unassembled WGS sequence"/>
</dbReference>
<name>A0ABV2KWB1_9BACI</name>
<feature type="domain" description="Cation efflux protein cytoplasmic" evidence="9">
    <location>
        <begin position="228"/>
        <end position="295"/>
    </location>
</feature>
<organism evidence="10 11">
    <name type="scientific">Alkalibacillus flavidus</name>
    <dbReference type="NCBI Taxonomy" id="546021"/>
    <lineage>
        <taxon>Bacteria</taxon>
        <taxon>Bacillati</taxon>
        <taxon>Bacillota</taxon>
        <taxon>Bacilli</taxon>
        <taxon>Bacillales</taxon>
        <taxon>Bacillaceae</taxon>
        <taxon>Alkalibacillus</taxon>
    </lineage>
</organism>
<evidence type="ECO:0000256" key="3">
    <source>
        <dbReference type="ARBA" id="ARBA00022448"/>
    </source>
</evidence>
<dbReference type="InterPro" id="IPR050291">
    <property type="entry name" value="CDF_Transporter"/>
</dbReference>
<feature type="transmembrane region" description="Helical" evidence="7">
    <location>
        <begin position="12"/>
        <end position="32"/>
    </location>
</feature>
<dbReference type="InterPro" id="IPR027469">
    <property type="entry name" value="Cation_efflux_TMD_sf"/>
</dbReference>
<evidence type="ECO:0000256" key="5">
    <source>
        <dbReference type="ARBA" id="ARBA00022989"/>
    </source>
</evidence>
<feature type="transmembrane region" description="Helical" evidence="7">
    <location>
        <begin position="116"/>
        <end position="134"/>
    </location>
</feature>
<dbReference type="InterPro" id="IPR036837">
    <property type="entry name" value="Cation_efflux_CTD_sf"/>
</dbReference>
<dbReference type="PANTHER" id="PTHR43840:SF15">
    <property type="entry name" value="MITOCHONDRIAL METAL TRANSPORTER 1-RELATED"/>
    <property type="match status" value="1"/>
</dbReference>
<dbReference type="Pfam" id="PF16916">
    <property type="entry name" value="ZT_dimer"/>
    <property type="match status" value="1"/>
</dbReference>
<protein>
    <submittedName>
        <fullName evidence="10">Cation diffusion facilitator family transporter</fullName>
    </submittedName>
</protein>
<keyword evidence="11" id="KW-1185">Reference proteome</keyword>
<evidence type="ECO:0000259" key="9">
    <source>
        <dbReference type="Pfam" id="PF16916"/>
    </source>
</evidence>
<comment type="similarity">
    <text evidence="2">Belongs to the cation diffusion facilitator (CDF) transporter (TC 2.A.4) family.</text>
</comment>
<evidence type="ECO:0000313" key="10">
    <source>
        <dbReference type="EMBL" id="MET3683863.1"/>
    </source>
</evidence>